<evidence type="ECO:0000256" key="2">
    <source>
        <dbReference type="ARBA" id="ARBA00022723"/>
    </source>
</evidence>
<evidence type="ECO:0000256" key="3">
    <source>
        <dbReference type="ARBA" id="ARBA00022801"/>
    </source>
</evidence>
<evidence type="ECO:0000256" key="4">
    <source>
        <dbReference type="ARBA" id="ARBA00022833"/>
    </source>
</evidence>
<dbReference type="InterPro" id="IPR051013">
    <property type="entry name" value="MBL_superfamily_lactonases"/>
</dbReference>
<dbReference type="InterPro" id="IPR001279">
    <property type="entry name" value="Metallo-B-lactamas"/>
</dbReference>
<keyword evidence="4" id="KW-0862">Zinc</keyword>
<proteinExistence type="inferred from homology"/>
<sequence>MNRLAALPFAIAAACAFVPATSTNAAAPQVKTQAPGYYRMMLGDFEITALSDGTVALPMDKLLTQAAPGEVQAALDRAYLKLPLETSVNAFLVNTGSKLVLIDTGAAGLFGPTLGRLMLNLKAAGYSPEQVDEVYITHLHGDHMGGLLAADGKPAFPNAVLRMDKAEAEHWLSGEKMEKAAADDKPGFSRAMTTIKPYQDAGKLLTFNGPTQLVPGVSSIATPGHTPGHSVYAVESKGQKLLILGDLMHVAAVQFPNPAVTIAFDSDAKAAAPQRQKVFAEAAAQGHYLAIAHVSFPGLGRLRPNAKAGYDWMPLNYSSKP</sequence>
<dbReference type="Proteomes" id="UP001209701">
    <property type="component" value="Unassembled WGS sequence"/>
</dbReference>
<evidence type="ECO:0000313" key="8">
    <source>
        <dbReference type="Proteomes" id="UP001209701"/>
    </source>
</evidence>
<dbReference type="EMBL" id="JAJIRN010000012">
    <property type="protein sequence ID" value="MCV2371069.1"/>
    <property type="molecule type" value="Genomic_DNA"/>
</dbReference>
<dbReference type="Pfam" id="PF00753">
    <property type="entry name" value="Lactamase_B"/>
    <property type="match status" value="1"/>
</dbReference>
<keyword evidence="8" id="KW-1185">Reference proteome</keyword>
<evidence type="ECO:0000313" key="7">
    <source>
        <dbReference type="EMBL" id="MCV2371069.1"/>
    </source>
</evidence>
<evidence type="ECO:0000256" key="1">
    <source>
        <dbReference type="ARBA" id="ARBA00007749"/>
    </source>
</evidence>
<evidence type="ECO:0000256" key="5">
    <source>
        <dbReference type="SAM" id="SignalP"/>
    </source>
</evidence>
<protein>
    <submittedName>
        <fullName evidence="7">MBL fold metallo-hydrolase</fullName>
    </submittedName>
</protein>
<dbReference type="CDD" id="cd07720">
    <property type="entry name" value="OPHC2-like_MBL-fold"/>
    <property type="match status" value="1"/>
</dbReference>
<dbReference type="PROSITE" id="PS51257">
    <property type="entry name" value="PROKAR_LIPOPROTEIN"/>
    <property type="match status" value="1"/>
</dbReference>
<name>A0ABT2YLZ9_9BURK</name>
<keyword evidence="3" id="KW-0378">Hydrolase</keyword>
<keyword evidence="5" id="KW-0732">Signal</keyword>
<feature type="chain" id="PRO_5045131529" evidence="5">
    <location>
        <begin position="26"/>
        <end position="321"/>
    </location>
</feature>
<comment type="caution">
    <text evidence="7">The sequence shown here is derived from an EMBL/GenBank/DDBJ whole genome shotgun (WGS) entry which is preliminary data.</text>
</comment>
<evidence type="ECO:0000259" key="6">
    <source>
        <dbReference type="SMART" id="SM00849"/>
    </source>
</evidence>
<organism evidence="7 8">
    <name type="scientific">Roseateles oligotrophus</name>
    <dbReference type="NCBI Taxonomy" id="1769250"/>
    <lineage>
        <taxon>Bacteria</taxon>
        <taxon>Pseudomonadati</taxon>
        <taxon>Pseudomonadota</taxon>
        <taxon>Betaproteobacteria</taxon>
        <taxon>Burkholderiales</taxon>
        <taxon>Sphaerotilaceae</taxon>
        <taxon>Roseateles</taxon>
    </lineage>
</organism>
<feature type="domain" description="Metallo-beta-lactamase" evidence="6">
    <location>
        <begin position="87"/>
        <end position="287"/>
    </location>
</feature>
<dbReference type="InterPro" id="IPR036866">
    <property type="entry name" value="RibonucZ/Hydroxyglut_hydro"/>
</dbReference>
<keyword evidence="2" id="KW-0479">Metal-binding</keyword>
<dbReference type="SMART" id="SM00849">
    <property type="entry name" value="Lactamase_B"/>
    <property type="match status" value="1"/>
</dbReference>
<dbReference type="PANTHER" id="PTHR42978:SF6">
    <property type="entry name" value="QUORUM-QUENCHING LACTONASE YTNP-RELATED"/>
    <property type="match status" value="1"/>
</dbReference>
<feature type="signal peptide" evidence="5">
    <location>
        <begin position="1"/>
        <end position="25"/>
    </location>
</feature>
<dbReference type="SUPFAM" id="SSF56281">
    <property type="entry name" value="Metallo-hydrolase/oxidoreductase"/>
    <property type="match status" value="1"/>
</dbReference>
<comment type="similarity">
    <text evidence="1">Belongs to the metallo-beta-lactamase superfamily.</text>
</comment>
<accession>A0ABT2YLZ9</accession>
<dbReference type="RefSeq" id="WP_263573649.1">
    <property type="nucleotide sequence ID" value="NZ_JAJIRN010000012.1"/>
</dbReference>
<dbReference type="Gene3D" id="3.60.15.10">
    <property type="entry name" value="Ribonuclease Z/Hydroxyacylglutathione hydrolase-like"/>
    <property type="match status" value="1"/>
</dbReference>
<reference evidence="7 8" key="1">
    <citation type="submission" date="2021-11" db="EMBL/GenBank/DDBJ databases">
        <authorList>
            <person name="Liang Q."/>
            <person name="Mou H."/>
            <person name="Liu Z."/>
        </authorList>
    </citation>
    <scope>NUCLEOTIDE SEQUENCE [LARGE SCALE GENOMIC DNA]</scope>
    <source>
        <strain evidence="7 8">CHU3</strain>
    </source>
</reference>
<dbReference type="PANTHER" id="PTHR42978">
    <property type="entry name" value="QUORUM-QUENCHING LACTONASE YTNP-RELATED-RELATED"/>
    <property type="match status" value="1"/>
</dbReference>
<gene>
    <name evidence="7" type="ORF">LNV07_23520</name>
</gene>